<dbReference type="Gene3D" id="2.40.110.10">
    <property type="entry name" value="Butyryl-CoA Dehydrogenase, subunit A, domain 2"/>
    <property type="match status" value="1"/>
</dbReference>
<comment type="cofactor">
    <cofactor evidence="1 5">
        <name>FAD</name>
        <dbReference type="ChEBI" id="CHEBI:57692"/>
    </cofactor>
</comment>
<feature type="domain" description="Acyl-CoA oxidase/dehydrogenase middle" evidence="7">
    <location>
        <begin position="127"/>
        <end position="222"/>
    </location>
</feature>
<keyword evidence="3 5" id="KW-0285">Flavoprotein</keyword>
<dbReference type="InterPro" id="IPR013786">
    <property type="entry name" value="AcylCoA_DH/ox_N"/>
</dbReference>
<evidence type="ECO:0000256" key="2">
    <source>
        <dbReference type="ARBA" id="ARBA00009347"/>
    </source>
</evidence>
<dbReference type="Gene3D" id="1.10.540.10">
    <property type="entry name" value="Acyl-CoA dehydrogenase/oxidase, N-terminal domain"/>
    <property type="match status" value="1"/>
</dbReference>
<evidence type="ECO:0008006" key="11">
    <source>
        <dbReference type="Google" id="ProtNLM"/>
    </source>
</evidence>
<keyword evidence="5" id="KW-0560">Oxidoreductase</keyword>
<dbReference type="Gene3D" id="1.20.140.10">
    <property type="entry name" value="Butyryl-CoA Dehydrogenase, subunit A, domain 3"/>
    <property type="match status" value="1"/>
</dbReference>
<dbReference type="InterPro" id="IPR037069">
    <property type="entry name" value="AcylCoA_DH/ox_N_sf"/>
</dbReference>
<comment type="caution">
    <text evidence="9">The sequence shown here is derived from an EMBL/GenBank/DDBJ whole genome shotgun (WGS) entry which is preliminary data.</text>
</comment>
<dbReference type="EMBL" id="BOML01000088">
    <property type="protein sequence ID" value="GIE07731.1"/>
    <property type="molecule type" value="Genomic_DNA"/>
</dbReference>
<evidence type="ECO:0000259" key="6">
    <source>
        <dbReference type="Pfam" id="PF00441"/>
    </source>
</evidence>
<feature type="domain" description="Acyl-CoA dehydrogenase/oxidase N-terminal" evidence="8">
    <location>
        <begin position="13"/>
        <end position="121"/>
    </location>
</feature>
<protein>
    <recommendedName>
        <fullName evidence="11">Acyl-CoA dehydrogenase</fullName>
    </recommendedName>
</protein>
<reference evidence="9 10" key="1">
    <citation type="submission" date="2021-01" db="EMBL/GenBank/DDBJ databases">
        <title>Whole genome shotgun sequence of Actinoplanes durhamensis NBRC 14914.</title>
        <authorList>
            <person name="Komaki H."/>
            <person name="Tamura T."/>
        </authorList>
    </citation>
    <scope>NUCLEOTIDE SEQUENCE [LARGE SCALE GENOMIC DNA]</scope>
    <source>
        <strain evidence="9 10">NBRC 14914</strain>
    </source>
</reference>
<dbReference type="InterPro" id="IPR009075">
    <property type="entry name" value="AcylCo_DH/oxidase_C"/>
</dbReference>
<sequence>MTTTTGLDRDTLHLMLSSLDDFVAQELPESRRLDLDRDDICPEQTIRAMCGDDLGVHLVFIPEEYGGLGGGAFDSYRICERMARIDIGVATGVFATFLGSDPILVGATPEQRKEWLGRIAEQGVLFAYGATEPEAGSDLGALTTTATPVESDGRVTGYRLTGRKQWISNGSIADFCTILALAPGGPSWFVVERGTPGFSAATPEDKHGIRLSNTAALFLDDVLVPAENLIGRVEGRGLVQAQQVFGYTRVMVAAFGLGGGWEALDRAIAYSVNRIQGGTPLSEKQGYTHKLIVPHAVRLEAARAFLEETSGLLDAGAADGALNTAGAIAKYLATEAGNAAAEAAIQAHGGYGYTRPYLVEKIKRDVRITTIYEGTSEILEMTIARDRWQQHLKTAGRFHRDMARQLAELPPESGGPTAALALDCLAAVLDACRTGRLTRSQHILLRLGELIAYAESAGALARRAAAAAAGTLPEKADRRFAPAALAAISRVFARDTALKLADEGLRWIVGAQPAPTGPDPRPDLAAGLPLDRVRLAQAGLLADLDDIADALYDRTSPAEVASS</sequence>
<dbReference type="SUPFAM" id="SSF56645">
    <property type="entry name" value="Acyl-CoA dehydrogenase NM domain-like"/>
    <property type="match status" value="1"/>
</dbReference>
<evidence type="ECO:0000256" key="3">
    <source>
        <dbReference type="ARBA" id="ARBA00022630"/>
    </source>
</evidence>
<dbReference type="Pfam" id="PF00441">
    <property type="entry name" value="Acyl-CoA_dh_1"/>
    <property type="match status" value="1"/>
</dbReference>
<evidence type="ECO:0000256" key="5">
    <source>
        <dbReference type="RuleBase" id="RU362125"/>
    </source>
</evidence>
<dbReference type="PANTHER" id="PTHR43884:SF12">
    <property type="entry name" value="ISOVALERYL-COA DEHYDROGENASE, MITOCHONDRIAL-RELATED"/>
    <property type="match status" value="1"/>
</dbReference>
<name>A0ABQ3ZD80_9ACTN</name>
<keyword evidence="10" id="KW-1185">Reference proteome</keyword>
<organism evidence="9 10">
    <name type="scientific">Paractinoplanes durhamensis</name>
    <dbReference type="NCBI Taxonomy" id="113563"/>
    <lineage>
        <taxon>Bacteria</taxon>
        <taxon>Bacillati</taxon>
        <taxon>Actinomycetota</taxon>
        <taxon>Actinomycetes</taxon>
        <taxon>Micromonosporales</taxon>
        <taxon>Micromonosporaceae</taxon>
        <taxon>Paractinoplanes</taxon>
    </lineage>
</organism>
<dbReference type="SUPFAM" id="SSF47203">
    <property type="entry name" value="Acyl-CoA dehydrogenase C-terminal domain-like"/>
    <property type="match status" value="1"/>
</dbReference>
<evidence type="ECO:0000313" key="9">
    <source>
        <dbReference type="EMBL" id="GIE07731.1"/>
    </source>
</evidence>
<proteinExistence type="inferred from homology"/>
<dbReference type="PANTHER" id="PTHR43884">
    <property type="entry name" value="ACYL-COA DEHYDROGENASE"/>
    <property type="match status" value="1"/>
</dbReference>
<gene>
    <name evidence="9" type="ORF">Adu01nite_90810</name>
</gene>
<comment type="similarity">
    <text evidence="2 5">Belongs to the acyl-CoA dehydrogenase family.</text>
</comment>
<evidence type="ECO:0000256" key="4">
    <source>
        <dbReference type="ARBA" id="ARBA00022827"/>
    </source>
</evidence>
<evidence type="ECO:0000259" key="7">
    <source>
        <dbReference type="Pfam" id="PF02770"/>
    </source>
</evidence>
<evidence type="ECO:0000256" key="1">
    <source>
        <dbReference type="ARBA" id="ARBA00001974"/>
    </source>
</evidence>
<keyword evidence="4 5" id="KW-0274">FAD</keyword>
<dbReference type="InterPro" id="IPR006091">
    <property type="entry name" value="Acyl-CoA_Oxase/DH_mid-dom"/>
</dbReference>
<accession>A0ABQ3ZD80</accession>
<feature type="domain" description="Acyl-CoA dehydrogenase/oxidase C-terminal" evidence="6">
    <location>
        <begin position="235"/>
        <end position="385"/>
    </location>
</feature>
<evidence type="ECO:0000259" key="8">
    <source>
        <dbReference type="Pfam" id="PF02771"/>
    </source>
</evidence>
<evidence type="ECO:0000313" key="10">
    <source>
        <dbReference type="Proteomes" id="UP000637628"/>
    </source>
</evidence>
<dbReference type="RefSeq" id="WP_203735565.1">
    <property type="nucleotide sequence ID" value="NZ_BAAATX010000046.1"/>
</dbReference>
<dbReference type="InterPro" id="IPR009100">
    <property type="entry name" value="AcylCoA_DH/oxidase_NM_dom_sf"/>
</dbReference>
<dbReference type="Pfam" id="PF02770">
    <property type="entry name" value="Acyl-CoA_dh_M"/>
    <property type="match status" value="1"/>
</dbReference>
<dbReference type="Proteomes" id="UP000637628">
    <property type="component" value="Unassembled WGS sequence"/>
</dbReference>
<dbReference type="InterPro" id="IPR036250">
    <property type="entry name" value="AcylCo_DH-like_C"/>
</dbReference>
<dbReference type="InterPro" id="IPR046373">
    <property type="entry name" value="Acyl-CoA_Oxase/DH_mid-dom_sf"/>
</dbReference>
<dbReference type="Pfam" id="PF02771">
    <property type="entry name" value="Acyl-CoA_dh_N"/>
    <property type="match status" value="1"/>
</dbReference>